<dbReference type="PANTHER" id="PTHR35908:SF1">
    <property type="entry name" value="CONSERVED PROTEIN"/>
    <property type="match status" value="1"/>
</dbReference>
<protein>
    <submittedName>
        <fullName evidence="2">Glyoxalase/Bleomycin resistance protein/Dioxygenase superfamily protein</fullName>
    </submittedName>
</protein>
<dbReference type="SUPFAM" id="SSF54593">
    <property type="entry name" value="Glyoxalase/Bleomycin resistance protein/Dihydroxybiphenyl dioxygenase"/>
    <property type="match status" value="1"/>
</dbReference>
<keyword evidence="2" id="KW-0560">Oxidoreductase</keyword>
<dbReference type="InterPro" id="IPR029068">
    <property type="entry name" value="Glyas_Bleomycin-R_OHBP_Dase"/>
</dbReference>
<proteinExistence type="predicted"/>
<dbReference type="STRING" id="1070870.SAMN05444351_0946"/>
<keyword evidence="2" id="KW-0223">Dioxygenase</keyword>
<sequence length="135" mass="14757">MTIRLAAAVLGTPDPRGLARFYQRLLGWPVRDDTDDWATLRPEDGGTGLSFQLERDHVPPVWPPEPGTQQMQTHLDLLVDDLEAACALAEEAGARRIGGYDDPQEIVRVYADPAGHPFCLFVRVANASPGPEDPA</sequence>
<evidence type="ECO:0000313" key="3">
    <source>
        <dbReference type="Proteomes" id="UP000184471"/>
    </source>
</evidence>
<dbReference type="InterPro" id="IPR041581">
    <property type="entry name" value="Glyoxalase_6"/>
</dbReference>
<gene>
    <name evidence="2" type="ORF">SAMN05444351_0946</name>
</gene>
<organism evidence="2 3">
    <name type="scientific">Geodermatophilus nigrescens</name>
    <dbReference type="NCBI Taxonomy" id="1070870"/>
    <lineage>
        <taxon>Bacteria</taxon>
        <taxon>Bacillati</taxon>
        <taxon>Actinomycetota</taxon>
        <taxon>Actinomycetes</taxon>
        <taxon>Geodermatophilales</taxon>
        <taxon>Geodermatophilaceae</taxon>
        <taxon>Geodermatophilus</taxon>
    </lineage>
</organism>
<dbReference type="AlphaFoldDB" id="A0A1M5EUS5"/>
<dbReference type="Gene3D" id="3.10.180.10">
    <property type="entry name" value="2,3-Dihydroxybiphenyl 1,2-Dioxygenase, domain 1"/>
    <property type="match status" value="1"/>
</dbReference>
<dbReference type="CDD" id="cd06587">
    <property type="entry name" value="VOC"/>
    <property type="match status" value="1"/>
</dbReference>
<dbReference type="PROSITE" id="PS51819">
    <property type="entry name" value="VOC"/>
    <property type="match status" value="1"/>
</dbReference>
<accession>A0A1M5EUS5</accession>
<evidence type="ECO:0000313" key="2">
    <source>
        <dbReference type="EMBL" id="SHF82988.1"/>
    </source>
</evidence>
<dbReference type="PANTHER" id="PTHR35908">
    <property type="entry name" value="HYPOTHETICAL FUSION PROTEIN"/>
    <property type="match status" value="1"/>
</dbReference>
<feature type="domain" description="VOC" evidence="1">
    <location>
        <begin position="4"/>
        <end position="123"/>
    </location>
</feature>
<dbReference type="Proteomes" id="UP000184471">
    <property type="component" value="Unassembled WGS sequence"/>
</dbReference>
<dbReference type="GO" id="GO:0051213">
    <property type="term" value="F:dioxygenase activity"/>
    <property type="evidence" value="ECO:0007669"/>
    <property type="project" value="UniProtKB-KW"/>
</dbReference>
<dbReference type="EMBL" id="FQVX01000001">
    <property type="protein sequence ID" value="SHF82988.1"/>
    <property type="molecule type" value="Genomic_DNA"/>
</dbReference>
<dbReference type="Pfam" id="PF18029">
    <property type="entry name" value="Glyoxalase_6"/>
    <property type="match status" value="1"/>
</dbReference>
<name>A0A1M5EUS5_9ACTN</name>
<reference evidence="2 3" key="1">
    <citation type="submission" date="2016-11" db="EMBL/GenBank/DDBJ databases">
        <authorList>
            <person name="Jaros S."/>
            <person name="Januszkiewicz K."/>
            <person name="Wedrychowicz H."/>
        </authorList>
    </citation>
    <scope>NUCLEOTIDE SEQUENCE [LARGE SCALE GENOMIC DNA]</scope>
    <source>
        <strain evidence="2 3">DSM 45408</strain>
    </source>
</reference>
<dbReference type="RefSeq" id="WP_217651118.1">
    <property type="nucleotide sequence ID" value="NZ_FQVX01000001.1"/>
</dbReference>
<dbReference type="InterPro" id="IPR037523">
    <property type="entry name" value="VOC_core"/>
</dbReference>
<keyword evidence="3" id="KW-1185">Reference proteome</keyword>
<evidence type="ECO:0000259" key="1">
    <source>
        <dbReference type="PROSITE" id="PS51819"/>
    </source>
</evidence>